<protein>
    <submittedName>
        <fullName evidence="1">Uncharacterized protein</fullName>
    </submittedName>
</protein>
<dbReference type="EMBL" id="PYFT01000001">
    <property type="protein sequence ID" value="PSR54881.1"/>
    <property type="molecule type" value="Genomic_DNA"/>
</dbReference>
<dbReference type="RefSeq" id="WP_106930972.1">
    <property type="nucleotide sequence ID" value="NZ_PYFT01000001.1"/>
</dbReference>
<keyword evidence="2" id="KW-1185">Reference proteome</keyword>
<reference evidence="1 2" key="1">
    <citation type="submission" date="2018-03" db="EMBL/GenBank/DDBJ databases">
        <title>Adhaeribacter sp. HMF7605 Genome sequencing and assembly.</title>
        <authorList>
            <person name="Kang H."/>
            <person name="Kang J."/>
            <person name="Cha I."/>
            <person name="Kim H."/>
            <person name="Joh K."/>
        </authorList>
    </citation>
    <scope>NUCLEOTIDE SEQUENCE [LARGE SCALE GENOMIC DNA]</scope>
    <source>
        <strain evidence="1 2">HMF7605</strain>
    </source>
</reference>
<name>A0A2T2YHA0_9BACT</name>
<sequence>MTYGELLSTENWHLKRNNIIRRDKAKCTICANFRLYDKKEFGLVSGISSFNKGTKLYIESKFREEFFVFTSKRNIEPSATIIVYEYLLKEDKIISLIIHK</sequence>
<evidence type="ECO:0000313" key="2">
    <source>
        <dbReference type="Proteomes" id="UP000240357"/>
    </source>
</evidence>
<comment type="caution">
    <text evidence="1">The sequence shown here is derived from an EMBL/GenBank/DDBJ whole genome shotgun (WGS) entry which is preliminary data.</text>
</comment>
<evidence type="ECO:0000313" key="1">
    <source>
        <dbReference type="EMBL" id="PSR54881.1"/>
    </source>
</evidence>
<dbReference type="AlphaFoldDB" id="A0A2T2YHA0"/>
<gene>
    <name evidence="1" type="ORF">AHMF7605_15915</name>
</gene>
<proteinExistence type="predicted"/>
<dbReference type="Proteomes" id="UP000240357">
    <property type="component" value="Unassembled WGS sequence"/>
</dbReference>
<organism evidence="1 2">
    <name type="scientific">Adhaeribacter arboris</name>
    <dbReference type="NCBI Taxonomy" id="2072846"/>
    <lineage>
        <taxon>Bacteria</taxon>
        <taxon>Pseudomonadati</taxon>
        <taxon>Bacteroidota</taxon>
        <taxon>Cytophagia</taxon>
        <taxon>Cytophagales</taxon>
        <taxon>Hymenobacteraceae</taxon>
        <taxon>Adhaeribacter</taxon>
    </lineage>
</organism>
<accession>A0A2T2YHA0</accession>